<name>A0ABN2MB16_9ACTN</name>
<dbReference type="InterPro" id="IPR036640">
    <property type="entry name" value="ABC1_TM_sf"/>
</dbReference>
<keyword evidence="4 5" id="KW-0472">Membrane</keyword>
<evidence type="ECO:0000256" key="4">
    <source>
        <dbReference type="ARBA" id="ARBA00023136"/>
    </source>
</evidence>
<keyword evidence="2 5" id="KW-0812">Transmembrane</keyword>
<feature type="transmembrane region" description="Helical" evidence="5">
    <location>
        <begin position="64"/>
        <end position="85"/>
    </location>
</feature>
<organism evidence="7 8">
    <name type="scientific">Luedemannella flava</name>
    <dbReference type="NCBI Taxonomy" id="349316"/>
    <lineage>
        <taxon>Bacteria</taxon>
        <taxon>Bacillati</taxon>
        <taxon>Actinomycetota</taxon>
        <taxon>Actinomycetes</taxon>
        <taxon>Micromonosporales</taxon>
        <taxon>Micromonosporaceae</taxon>
        <taxon>Luedemannella</taxon>
    </lineage>
</organism>
<sequence length="334" mass="36219">MMPIYVRYKTSFEVVTTWLGDGRVATAALILGASGVNLVVPIAVQQTLDHVNDGTAGPARLTVIVGVIALGAGVLALSALSAFWFNARLARRTETLLHLVRVQAFHTMLTQPEGSAAARSAKVRHAVNDIDRLGRFLRWSGPAMLLNAGQLMIAIAIMIWYSWLLAVVVVLIVTALVCAQRWYRRRAAGAYRAARRRALEMRSAIMAVILRSRQLQAYAARREAQARAQDAADDHSAHQVRLARREAVGRGLNELAAGVLLATVIVAGAFLAARRELTLGQMTALLLVSTVIMPRVEAVLDMLGDGAAALAGWHRTRRRLAIDQPGLLHESGHS</sequence>
<comment type="caution">
    <text evidence="7">The sequence shown here is derived from an EMBL/GenBank/DDBJ whole genome shotgun (WGS) entry which is preliminary data.</text>
</comment>
<accession>A0ABN2MB16</accession>
<comment type="subcellular location">
    <subcellularLocation>
        <location evidence="1">Cell membrane</location>
        <topology evidence="1">Multi-pass membrane protein</topology>
    </subcellularLocation>
</comment>
<dbReference type="Proteomes" id="UP001500218">
    <property type="component" value="Unassembled WGS sequence"/>
</dbReference>
<keyword evidence="3 5" id="KW-1133">Transmembrane helix</keyword>
<dbReference type="Pfam" id="PF00664">
    <property type="entry name" value="ABC_membrane"/>
    <property type="match status" value="1"/>
</dbReference>
<dbReference type="InterPro" id="IPR011527">
    <property type="entry name" value="ABC1_TM_dom"/>
</dbReference>
<dbReference type="SUPFAM" id="SSF90123">
    <property type="entry name" value="ABC transporter transmembrane region"/>
    <property type="match status" value="1"/>
</dbReference>
<evidence type="ECO:0000256" key="1">
    <source>
        <dbReference type="ARBA" id="ARBA00004651"/>
    </source>
</evidence>
<dbReference type="InterPro" id="IPR039421">
    <property type="entry name" value="Type_1_exporter"/>
</dbReference>
<evidence type="ECO:0000256" key="5">
    <source>
        <dbReference type="SAM" id="Phobius"/>
    </source>
</evidence>
<dbReference type="Gene3D" id="1.20.1560.10">
    <property type="entry name" value="ABC transporter type 1, transmembrane domain"/>
    <property type="match status" value="1"/>
</dbReference>
<protein>
    <recommendedName>
        <fullName evidence="6">ABC transmembrane type-1 domain-containing protein</fullName>
    </recommendedName>
</protein>
<dbReference type="PANTHER" id="PTHR43394:SF1">
    <property type="entry name" value="ATP-BINDING CASSETTE SUB-FAMILY B MEMBER 10, MITOCHONDRIAL"/>
    <property type="match status" value="1"/>
</dbReference>
<evidence type="ECO:0000313" key="8">
    <source>
        <dbReference type="Proteomes" id="UP001500218"/>
    </source>
</evidence>
<keyword evidence="8" id="KW-1185">Reference proteome</keyword>
<feature type="domain" description="ABC transmembrane type-1" evidence="6">
    <location>
        <begin position="24"/>
        <end position="308"/>
    </location>
</feature>
<evidence type="ECO:0000313" key="7">
    <source>
        <dbReference type="EMBL" id="GAA1813958.1"/>
    </source>
</evidence>
<evidence type="ECO:0000259" key="6">
    <source>
        <dbReference type="PROSITE" id="PS50929"/>
    </source>
</evidence>
<feature type="transmembrane region" description="Helical" evidence="5">
    <location>
        <begin position="251"/>
        <end position="273"/>
    </location>
</feature>
<dbReference type="EMBL" id="BAAALT010000126">
    <property type="protein sequence ID" value="GAA1813958.1"/>
    <property type="molecule type" value="Genomic_DNA"/>
</dbReference>
<reference evidence="7 8" key="1">
    <citation type="journal article" date="2019" name="Int. J. Syst. Evol. Microbiol.">
        <title>The Global Catalogue of Microorganisms (GCM) 10K type strain sequencing project: providing services to taxonomists for standard genome sequencing and annotation.</title>
        <authorList>
            <consortium name="The Broad Institute Genomics Platform"/>
            <consortium name="The Broad Institute Genome Sequencing Center for Infectious Disease"/>
            <person name="Wu L."/>
            <person name="Ma J."/>
        </authorList>
    </citation>
    <scope>NUCLEOTIDE SEQUENCE [LARGE SCALE GENOMIC DNA]</scope>
    <source>
        <strain evidence="7 8">JCM 13250</strain>
    </source>
</reference>
<gene>
    <name evidence="7" type="ORF">GCM10009682_38750</name>
</gene>
<dbReference type="PROSITE" id="PS50929">
    <property type="entry name" value="ABC_TM1F"/>
    <property type="match status" value="1"/>
</dbReference>
<proteinExistence type="predicted"/>
<feature type="transmembrane region" description="Helical" evidence="5">
    <location>
        <begin position="136"/>
        <end position="157"/>
    </location>
</feature>
<evidence type="ECO:0000256" key="3">
    <source>
        <dbReference type="ARBA" id="ARBA00022989"/>
    </source>
</evidence>
<dbReference type="PANTHER" id="PTHR43394">
    <property type="entry name" value="ATP-DEPENDENT PERMEASE MDL1, MITOCHONDRIAL"/>
    <property type="match status" value="1"/>
</dbReference>
<feature type="transmembrane region" description="Helical" evidence="5">
    <location>
        <begin position="24"/>
        <end position="44"/>
    </location>
</feature>
<evidence type="ECO:0000256" key="2">
    <source>
        <dbReference type="ARBA" id="ARBA00022692"/>
    </source>
</evidence>
<feature type="transmembrane region" description="Helical" evidence="5">
    <location>
        <begin position="163"/>
        <end position="183"/>
    </location>
</feature>